<dbReference type="Proteomes" id="UP001489004">
    <property type="component" value="Unassembled WGS sequence"/>
</dbReference>
<evidence type="ECO:0000313" key="4">
    <source>
        <dbReference type="Proteomes" id="UP001489004"/>
    </source>
</evidence>
<evidence type="ECO:0000256" key="2">
    <source>
        <dbReference type="SAM" id="MobiDB-lite"/>
    </source>
</evidence>
<dbReference type="PANTHER" id="PTHR31977">
    <property type="entry name" value="UPF0696 PROTEIN C11ORF68"/>
    <property type="match status" value="1"/>
</dbReference>
<dbReference type="InterPro" id="IPR015034">
    <property type="entry name" value="Bles03"/>
</dbReference>
<name>A0AAW1P1Y2_9CHLO</name>
<dbReference type="EMBL" id="JALJOR010000018">
    <property type="protein sequence ID" value="KAK9804280.1"/>
    <property type="molecule type" value="Genomic_DNA"/>
</dbReference>
<protein>
    <submittedName>
        <fullName evidence="3">Uncharacterized protein</fullName>
    </submittedName>
</protein>
<keyword evidence="4" id="KW-1185">Reference proteome</keyword>
<organism evidence="3 4">
    <name type="scientific">[Myrmecia] bisecta</name>
    <dbReference type="NCBI Taxonomy" id="41462"/>
    <lineage>
        <taxon>Eukaryota</taxon>
        <taxon>Viridiplantae</taxon>
        <taxon>Chlorophyta</taxon>
        <taxon>core chlorophytes</taxon>
        <taxon>Trebouxiophyceae</taxon>
        <taxon>Trebouxiales</taxon>
        <taxon>Trebouxiaceae</taxon>
        <taxon>Myrmecia</taxon>
    </lineage>
</organism>
<reference evidence="3 4" key="1">
    <citation type="journal article" date="2024" name="Nat. Commun.">
        <title>Phylogenomics reveals the evolutionary origins of lichenization in chlorophyte algae.</title>
        <authorList>
            <person name="Puginier C."/>
            <person name="Libourel C."/>
            <person name="Otte J."/>
            <person name="Skaloud P."/>
            <person name="Haon M."/>
            <person name="Grisel S."/>
            <person name="Petersen M."/>
            <person name="Berrin J.G."/>
            <person name="Delaux P.M."/>
            <person name="Dal Grande F."/>
            <person name="Keller J."/>
        </authorList>
    </citation>
    <scope>NUCLEOTIDE SEQUENCE [LARGE SCALE GENOMIC DNA]</scope>
    <source>
        <strain evidence="3 4">SAG 2043</strain>
    </source>
</reference>
<dbReference type="PANTHER" id="PTHR31977:SF1">
    <property type="entry name" value="UPF0696 PROTEIN C11ORF68"/>
    <property type="match status" value="1"/>
</dbReference>
<comment type="caution">
    <text evidence="3">The sequence shown here is derived from an EMBL/GenBank/DDBJ whole genome shotgun (WGS) entry which is preliminary data.</text>
</comment>
<dbReference type="InterPro" id="IPR023398">
    <property type="entry name" value="TIF_eIF4e-like"/>
</dbReference>
<dbReference type="AlphaFoldDB" id="A0AAW1P1Y2"/>
<accession>A0AAW1P1Y2</accession>
<evidence type="ECO:0000256" key="1">
    <source>
        <dbReference type="ARBA" id="ARBA00010568"/>
    </source>
</evidence>
<feature type="region of interest" description="Disordered" evidence="2">
    <location>
        <begin position="1"/>
        <end position="26"/>
    </location>
</feature>
<dbReference type="Pfam" id="PF08939">
    <property type="entry name" value="Bles03"/>
    <property type="match status" value="1"/>
</dbReference>
<dbReference type="Gene3D" id="3.30.760.10">
    <property type="entry name" value="RNA Cap, Translation Initiation Factor Eif4e"/>
    <property type="match status" value="1"/>
</dbReference>
<comment type="similarity">
    <text evidence="1">Belongs to the UPF0696 family.</text>
</comment>
<proteinExistence type="inferred from homology"/>
<evidence type="ECO:0000313" key="3">
    <source>
        <dbReference type="EMBL" id="KAK9804280.1"/>
    </source>
</evidence>
<gene>
    <name evidence="3" type="ORF">WJX72_004441</name>
</gene>
<dbReference type="SUPFAM" id="SSF55418">
    <property type="entry name" value="eIF4e-like"/>
    <property type="match status" value="1"/>
</dbReference>
<sequence length="138" mass="14935">MATAPAAKQAGSPAHSSYSPAYKGAVERSAGDAQQAAILDEQQHYTREQVAKAVVEGKLGPAAKVSPKNPGGGDQTHVICVYTNDFTDVAEVTRVREELRKLGFKIKLHYKPDVYTELNVMLSTIKDMGLKRATLYTA</sequence>